<protein>
    <submittedName>
        <fullName evidence="1">Uncharacterized protein</fullName>
    </submittedName>
</protein>
<name>A0A2P2QD74_RHIMU</name>
<reference evidence="1" key="1">
    <citation type="submission" date="2018-02" db="EMBL/GenBank/DDBJ databases">
        <title>Rhizophora mucronata_Transcriptome.</title>
        <authorList>
            <person name="Meera S.P."/>
            <person name="Sreeshan A."/>
            <person name="Augustine A."/>
        </authorList>
    </citation>
    <scope>NUCLEOTIDE SEQUENCE</scope>
    <source>
        <tissue evidence="1">Leaf</tissue>
    </source>
</reference>
<dbReference type="AlphaFoldDB" id="A0A2P2QD74"/>
<accession>A0A2P2QD74</accession>
<dbReference type="EMBL" id="GGEC01084429">
    <property type="protein sequence ID" value="MBX64913.1"/>
    <property type="molecule type" value="Transcribed_RNA"/>
</dbReference>
<evidence type="ECO:0000313" key="1">
    <source>
        <dbReference type="EMBL" id="MBX64913.1"/>
    </source>
</evidence>
<sequence length="76" mass="9056">MQVCTYMSFPLIQNLYKRFLRFISHVIELSSVFVGIGVRDREKTNFPSKHISWSCNKLTGHVESLLFMRKLDVFEW</sequence>
<organism evidence="1">
    <name type="scientific">Rhizophora mucronata</name>
    <name type="common">Asiatic mangrove</name>
    <dbReference type="NCBI Taxonomy" id="61149"/>
    <lineage>
        <taxon>Eukaryota</taxon>
        <taxon>Viridiplantae</taxon>
        <taxon>Streptophyta</taxon>
        <taxon>Embryophyta</taxon>
        <taxon>Tracheophyta</taxon>
        <taxon>Spermatophyta</taxon>
        <taxon>Magnoliopsida</taxon>
        <taxon>eudicotyledons</taxon>
        <taxon>Gunneridae</taxon>
        <taxon>Pentapetalae</taxon>
        <taxon>rosids</taxon>
        <taxon>fabids</taxon>
        <taxon>Malpighiales</taxon>
        <taxon>Rhizophoraceae</taxon>
        <taxon>Rhizophora</taxon>
    </lineage>
</organism>
<proteinExistence type="predicted"/>